<dbReference type="EMBL" id="LPHB01000055">
    <property type="protein sequence ID" value="KWA59333.1"/>
    <property type="molecule type" value="Genomic_DNA"/>
</dbReference>
<keyword evidence="12" id="KW-1185">Reference proteome</keyword>
<dbReference type="RefSeq" id="WP_060149102.1">
    <property type="nucleotide sequence ID" value="NZ_LPGD01000044.1"/>
</dbReference>
<dbReference type="Pfam" id="PF00765">
    <property type="entry name" value="Autoind_synth"/>
    <property type="match status" value="1"/>
</dbReference>
<dbReference type="Proteomes" id="UP000281098">
    <property type="component" value="Unassembled WGS sequence"/>
</dbReference>
<keyword evidence="2 7" id="KW-0673">Quorum sensing</keyword>
<evidence type="ECO:0000256" key="7">
    <source>
        <dbReference type="PROSITE-ProRule" id="PRU00533"/>
    </source>
</evidence>
<dbReference type="AlphaFoldDB" id="A0A108GD33"/>
<dbReference type="GO" id="GO:0061579">
    <property type="term" value="F:N-acyl homoserine lactone synthase activity"/>
    <property type="evidence" value="ECO:0007669"/>
    <property type="project" value="UniProtKB-UniRule"/>
</dbReference>
<sequence length="209" mass="23423">MKPLIKIGHRDAFHPDEIREIFRLRARVFGERLNWDVNVFDGMEVDSYDALDPRYLTVRASDGQLCGCWRILSTQGPYMLKNSFTHLLEGQPAPNATDIWELSRFALASDTTTRQFGFSNPTVTSIASVLSYAHQSGITRYVTVTTPAIERMLRHLGVASRRFSPRNKVDAATPIALWIDVAESLSHLHRIPGLAAALPEHEHPSTEAA</sequence>
<evidence type="ECO:0000313" key="11">
    <source>
        <dbReference type="Proteomes" id="UP000068603"/>
    </source>
</evidence>
<dbReference type="GO" id="GO:0009372">
    <property type="term" value="P:quorum sensing"/>
    <property type="evidence" value="ECO:0007669"/>
    <property type="project" value="UniProtKB-UniRule"/>
</dbReference>
<comment type="caution">
    <text evidence="9">The sequence shown here is derived from an EMBL/GenBank/DDBJ whole genome shotgun (WGS) entry which is preliminary data.</text>
</comment>
<evidence type="ECO:0000256" key="4">
    <source>
        <dbReference type="ARBA" id="ARBA00022691"/>
    </source>
</evidence>
<proteinExistence type="inferred from homology"/>
<reference evidence="9 11" key="1">
    <citation type="submission" date="2015-11" db="EMBL/GenBank/DDBJ databases">
        <title>Expanding the genomic diversity of Burkholderia species for the development of highly accurate diagnostics.</title>
        <authorList>
            <person name="Sahl J."/>
            <person name="Keim P."/>
            <person name="Wagner D."/>
        </authorList>
    </citation>
    <scope>NUCLEOTIDE SEQUENCE [LARGE SCALE GENOMIC DNA]</scope>
    <source>
        <strain evidence="9 11">MSMB1960WGS</strain>
    </source>
</reference>
<evidence type="ECO:0000256" key="6">
    <source>
        <dbReference type="ARBA" id="ARBA00048576"/>
    </source>
</evidence>
<dbReference type="InterPro" id="IPR018311">
    <property type="entry name" value="Autoind_synth_CS"/>
</dbReference>
<accession>A0A108GD33</accession>
<evidence type="ECO:0000256" key="1">
    <source>
        <dbReference type="ARBA" id="ARBA00012340"/>
    </source>
</evidence>
<evidence type="ECO:0000256" key="8">
    <source>
        <dbReference type="RuleBase" id="RU361135"/>
    </source>
</evidence>
<dbReference type="PROSITE" id="PS51187">
    <property type="entry name" value="AUTOINDUCER_SYNTH_2"/>
    <property type="match status" value="1"/>
</dbReference>
<dbReference type="GO" id="GO:0007165">
    <property type="term" value="P:signal transduction"/>
    <property type="evidence" value="ECO:0007669"/>
    <property type="project" value="TreeGrafter"/>
</dbReference>
<comment type="similarity">
    <text evidence="7 8">Belongs to the autoinducer synthase family.</text>
</comment>
<keyword evidence="4 8" id="KW-0949">S-adenosyl-L-methionine</keyword>
<evidence type="ECO:0000256" key="2">
    <source>
        <dbReference type="ARBA" id="ARBA00022654"/>
    </source>
</evidence>
<comment type="catalytic activity">
    <reaction evidence="6 8">
        <text>a fatty acyl-[ACP] + S-adenosyl-L-methionine = an N-acyl-L-homoserine lactone + S-methyl-5'-thioadenosine + holo-[ACP] + H(+)</text>
        <dbReference type="Rhea" id="RHEA:10096"/>
        <dbReference type="Rhea" id="RHEA-COMP:9685"/>
        <dbReference type="Rhea" id="RHEA-COMP:14125"/>
        <dbReference type="ChEBI" id="CHEBI:15378"/>
        <dbReference type="ChEBI" id="CHEBI:17509"/>
        <dbReference type="ChEBI" id="CHEBI:55474"/>
        <dbReference type="ChEBI" id="CHEBI:59789"/>
        <dbReference type="ChEBI" id="CHEBI:64479"/>
        <dbReference type="ChEBI" id="CHEBI:138651"/>
        <dbReference type="EC" id="2.3.1.184"/>
    </reaction>
</comment>
<dbReference type="PRINTS" id="PR01549">
    <property type="entry name" value="AUTOINDCRSYN"/>
</dbReference>
<dbReference type="Proteomes" id="UP000068603">
    <property type="component" value="Unassembled WGS sequence"/>
</dbReference>
<evidence type="ECO:0000256" key="3">
    <source>
        <dbReference type="ARBA" id="ARBA00022679"/>
    </source>
</evidence>
<dbReference type="EMBL" id="QTPM01000036">
    <property type="protein sequence ID" value="RQY87436.1"/>
    <property type="molecule type" value="Genomic_DNA"/>
</dbReference>
<dbReference type="PANTHER" id="PTHR39322">
    <property type="entry name" value="ACYL-HOMOSERINE-LACTONE SYNTHASE"/>
    <property type="match status" value="1"/>
</dbReference>
<dbReference type="InterPro" id="IPR001690">
    <property type="entry name" value="Autoind_synthase"/>
</dbReference>
<evidence type="ECO:0000313" key="12">
    <source>
        <dbReference type="Proteomes" id="UP000281098"/>
    </source>
</evidence>
<evidence type="ECO:0000313" key="10">
    <source>
        <dbReference type="EMBL" id="RQY87436.1"/>
    </source>
</evidence>
<dbReference type="Gene3D" id="3.40.630.30">
    <property type="match status" value="1"/>
</dbReference>
<name>A0A108GD33_9BURK</name>
<evidence type="ECO:0000313" key="9">
    <source>
        <dbReference type="EMBL" id="KWA59333.1"/>
    </source>
</evidence>
<gene>
    <name evidence="10" type="ORF">DF017_24870</name>
    <name evidence="9" type="ORF">WT44_00865</name>
</gene>
<dbReference type="SUPFAM" id="SSF55729">
    <property type="entry name" value="Acyl-CoA N-acyltransferases (Nat)"/>
    <property type="match status" value="1"/>
</dbReference>
<keyword evidence="5 7" id="KW-0071">Autoinducer synthesis</keyword>
<protein>
    <recommendedName>
        <fullName evidence="1 8">Acyl-homoserine-lactone synthase</fullName>
        <ecNumber evidence="1 8">2.3.1.184</ecNumber>
    </recommendedName>
    <alternativeName>
        <fullName evidence="8">Autoinducer synthesis protein</fullName>
    </alternativeName>
</protein>
<dbReference type="PANTHER" id="PTHR39322:SF1">
    <property type="entry name" value="ISOVALERYL-HOMOSERINE LACTONE SYNTHASE"/>
    <property type="match status" value="1"/>
</dbReference>
<organism evidence="9">
    <name type="scientific">Burkholderia stagnalis</name>
    <dbReference type="NCBI Taxonomy" id="1503054"/>
    <lineage>
        <taxon>Bacteria</taxon>
        <taxon>Pseudomonadati</taxon>
        <taxon>Pseudomonadota</taxon>
        <taxon>Betaproteobacteria</taxon>
        <taxon>Burkholderiales</taxon>
        <taxon>Burkholderiaceae</taxon>
        <taxon>Burkholderia</taxon>
        <taxon>Burkholderia cepacia complex</taxon>
    </lineage>
</organism>
<evidence type="ECO:0000256" key="5">
    <source>
        <dbReference type="ARBA" id="ARBA00022929"/>
    </source>
</evidence>
<dbReference type="EC" id="2.3.1.184" evidence="1 8"/>
<dbReference type="PROSITE" id="PS00949">
    <property type="entry name" value="AUTOINDUCER_SYNTH_1"/>
    <property type="match status" value="1"/>
</dbReference>
<dbReference type="InterPro" id="IPR016181">
    <property type="entry name" value="Acyl_CoA_acyltransferase"/>
</dbReference>
<reference evidence="10 12" key="2">
    <citation type="submission" date="2018-08" db="EMBL/GenBank/DDBJ databases">
        <title>Comparative analysis of Burkholderia isolates from Puerto Rico.</title>
        <authorList>
            <person name="Hall C."/>
            <person name="Sahl J."/>
            <person name="Wagner D."/>
        </authorList>
    </citation>
    <scope>NUCLEOTIDE SEQUENCE [LARGE SCALE GENOMIC DNA]</scope>
    <source>
        <strain evidence="10 12">Bp8966</strain>
    </source>
</reference>
<keyword evidence="3 8" id="KW-0808">Transferase</keyword>